<keyword evidence="2" id="KW-1185">Reference proteome</keyword>
<sequence length="332" mass="38321">MCTEEISEYRDENNNVEKSIDLNTFDSELGYYQQVIRPLLAPGHDCELIFWLKTTGMIPNVQVCKNSKNNENCNKTMAWFPSRNQDFYQWKCNNCLVKKSIRDGSMFCDVKCNFKNALRILLGWSKCNDFENIAAMLGIKNCVVSGLYNTSAQLAEEYIQKNITEFQIGGPGSIILFDIYPTGFGPTSRSFRPILCLAEVKTMPQKYWYQSLERNRPTQNKEKILKVIQQIVKPGSVLVVPSESQLCSYADFLPLKNLYPTIVTVGCLKRHNTPQTTCEENLEIIWKQASNVCAQAQLYNNNNVQQYLTSQMWHQRFGNEAFERLLHQFSIY</sequence>
<dbReference type="EMBL" id="OV121135">
    <property type="protein sequence ID" value="CAH0554921.1"/>
    <property type="molecule type" value="Genomic_DNA"/>
</dbReference>
<gene>
    <name evidence="1" type="ORF">MELIAE_LOCUS6384</name>
</gene>
<proteinExistence type="predicted"/>
<evidence type="ECO:0000313" key="2">
    <source>
        <dbReference type="Proteomes" id="UP001154078"/>
    </source>
</evidence>
<dbReference type="AlphaFoldDB" id="A0A9P0B3N1"/>
<reference evidence="1" key="1">
    <citation type="submission" date="2021-12" db="EMBL/GenBank/DDBJ databases">
        <authorList>
            <person name="King R."/>
        </authorList>
    </citation>
    <scope>NUCLEOTIDE SEQUENCE</scope>
</reference>
<dbReference type="OrthoDB" id="6226069at2759"/>
<name>A0A9P0B3N1_BRAAE</name>
<protein>
    <submittedName>
        <fullName evidence="1">Uncharacterized protein</fullName>
    </submittedName>
</protein>
<accession>A0A9P0B3N1</accession>
<evidence type="ECO:0000313" key="1">
    <source>
        <dbReference type="EMBL" id="CAH0554921.1"/>
    </source>
</evidence>
<organism evidence="1 2">
    <name type="scientific">Brassicogethes aeneus</name>
    <name type="common">Rape pollen beetle</name>
    <name type="synonym">Meligethes aeneus</name>
    <dbReference type="NCBI Taxonomy" id="1431903"/>
    <lineage>
        <taxon>Eukaryota</taxon>
        <taxon>Metazoa</taxon>
        <taxon>Ecdysozoa</taxon>
        <taxon>Arthropoda</taxon>
        <taxon>Hexapoda</taxon>
        <taxon>Insecta</taxon>
        <taxon>Pterygota</taxon>
        <taxon>Neoptera</taxon>
        <taxon>Endopterygota</taxon>
        <taxon>Coleoptera</taxon>
        <taxon>Polyphaga</taxon>
        <taxon>Cucujiformia</taxon>
        <taxon>Nitidulidae</taxon>
        <taxon>Meligethinae</taxon>
        <taxon>Brassicogethes</taxon>
    </lineage>
</organism>
<dbReference type="Proteomes" id="UP001154078">
    <property type="component" value="Chromosome 4"/>
</dbReference>